<protein>
    <submittedName>
        <fullName evidence="1">Nucleotidyl transferase AbiEii/AbiGii toxin family protein</fullName>
    </submittedName>
</protein>
<reference evidence="1 2" key="1">
    <citation type="submission" date="2018-11" db="EMBL/GenBank/DDBJ databases">
        <title>Genomes From Bacteria Associated with the Canine Oral Cavity: a Test Case for Automated Genome-Based Taxonomic Assignment.</title>
        <authorList>
            <person name="Coil D.A."/>
            <person name="Jospin G."/>
            <person name="Darling A.E."/>
            <person name="Wallis C."/>
            <person name="Davis I.J."/>
            <person name="Harris S."/>
            <person name="Eisen J.A."/>
            <person name="Holcombe L.J."/>
            <person name="O'Flynn C."/>
        </authorList>
    </citation>
    <scope>NUCLEOTIDE SEQUENCE [LARGE SCALE GENOMIC DNA]</scope>
    <source>
        <strain evidence="1 2">OH2822_COT-296</strain>
    </source>
</reference>
<evidence type="ECO:0000313" key="2">
    <source>
        <dbReference type="Proteomes" id="UP000280935"/>
    </source>
</evidence>
<accession>A0A3P1WVV6</accession>
<name>A0A3P1WVV6_9ACTN</name>
<sequence>MIRGDEVFLRLQAKARSDASRSGRAAPTQEYLIRHALESFLERLGRTVHGEGFVLKGGTLLGAYGVRRPTKDVDVNAVNATVTPDHLAQVVRDVATVSSEDGVDFDVDSFQVCEIREGSTYPGFRVRLGVTVGSWRGNVVWDVSTGGPIEPPPQVVAIQRLLGDSFTVLGYAIEGIIAEKVVTVFERGVTSTRWRDYVDIVGLCRQGFDATVLRVAIATVAQFRRVPLGRVSERLEGYGFVGQAKWAAWRRKMKLEAVCEASLDDQIKVVASFIDPVLEGGRNTSRPREPL</sequence>
<evidence type="ECO:0000313" key="1">
    <source>
        <dbReference type="EMBL" id="RRD50166.1"/>
    </source>
</evidence>
<dbReference type="OrthoDB" id="9808443at2"/>
<dbReference type="Proteomes" id="UP000280935">
    <property type="component" value="Unassembled WGS sequence"/>
</dbReference>
<dbReference type="GO" id="GO:0016740">
    <property type="term" value="F:transferase activity"/>
    <property type="evidence" value="ECO:0007669"/>
    <property type="project" value="UniProtKB-KW"/>
</dbReference>
<gene>
    <name evidence="1" type="ORF">EII35_05290</name>
</gene>
<dbReference type="EMBL" id="RQYT01000008">
    <property type="protein sequence ID" value="RRD50166.1"/>
    <property type="molecule type" value="Genomic_DNA"/>
</dbReference>
<dbReference type="InterPro" id="IPR014942">
    <property type="entry name" value="AbiEii"/>
</dbReference>
<organism evidence="1 2">
    <name type="scientific">Arachnia propionica</name>
    <dbReference type="NCBI Taxonomy" id="1750"/>
    <lineage>
        <taxon>Bacteria</taxon>
        <taxon>Bacillati</taxon>
        <taxon>Actinomycetota</taxon>
        <taxon>Actinomycetes</taxon>
        <taxon>Propionibacteriales</taxon>
        <taxon>Propionibacteriaceae</taxon>
        <taxon>Arachnia</taxon>
    </lineage>
</organism>
<dbReference type="AlphaFoldDB" id="A0A3P1WVV6"/>
<comment type="caution">
    <text evidence="1">The sequence shown here is derived from an EMBL/GenBank/DDBJ whole genome shotgun (WGS) entry which is preliminary data.</text>
</comment>
<proteinExistence type="predicted"/>
<keyword evidence="1" id="KW-0808">Transferase</keyword>
<dbReference type="Pfam" id="PF08843">
    <property type="entry name" value="AbiEii"/>
    <property type="match status" value="1"/>
</dbReference>